<feature type="domain" description="Methyl-accepting transducer" evidence="4">
    <location>
        <begin position="450"/>
        <end position="660"/>
    </location>
</feature>
<name>A0ABX7QKT8_9GAMM</name>
<proteinExistence type="inferred from homology"/>
<dbReference type="InterPro" id="IPR051310">
    <property type="entry name" value="MCP_chemotaxis"/>
</dbReference>
<dbReference type="InterPro" id="IPR013702">
    <property type="entry name" value="FIST_domain_N"/>
</dbReference>
<evidence type="ECO:0000313" key="6">
    <source>
        <dbReference type="Proteomes" id="UP000662770"/>
    </source>
</evidence>
<sequence>MFFGRKQLQATQHAAKAAVSISRTISSSDINEANLTDFKLTDGTALVIAYISPHCDFLRISHKLKQAMPWAEHVISIMTAGELGGGKQLYHDTPTSWDSVVLHAFSKRIIRQTSLHSVPLYSEDMRAGRPSLSPKQRIEKIAADLKRIQVPFDIGSKTTLTLTYFDGLTASEDFFTQALYKTRRFPCYFIGGSAGGKLDFKAADIALDGEMLSNKALLCFCKIADGYRFGIMKSHNFQPTGTSFDVARFDPLTRKLHSVLDAQMNLVTPVEALTKHFKCSAAQLGERLNSHSFGIEIEQNIFIRSVAAINDDGSISFFSDMAFGEKLLLVKARDFAQATADDYQKFMQGKPGKPVAMLANDCILRRLNNSGSLSKVSTFNDVCLSGFSTFGEFLGLHQNQTITSVAFFEVPAGIKFFDEYADNYPFYLASFSSYHLHTRQVSLERINHLQQNLISQMGKVHPLLQASTEQLRVIASQSNESALRQVDLGEQFTLFMKQIAQQQAQRQSLTSGMTELKGSADRIVNIIQSISGIAEQTNLLALNAAIEAARAGEAGRGFAVVADEVRALSQRTQTSVKETGQTIESVSSSISGISVAIDSINQVLTTIEHDSQRLSVELTHLSDTSREAAALAEEDVAKAEQIHQQMQDIEDETQLIETLTELATFHET</sequence>
<dbReference type="Gene3D" id="1.10.287.950">
    <property type="entry name" value="Methyl-accepting chemotaxis protein"/>
    <property type="match status" value="1"/>
</dbReference>
<dbReference type="Pfam" id="PF00015">
    <property type="entry name" value="MCPsignal"/>
    <property type="match status" value="1"/>
</dbReference>
<reference evidence="5 6" key="1">
    <citation type="submission" date="2021-03" db="EMBL/GenBank/DDBJ databases">
        <title>Novel species identification of genus Shewanella.</title>
        <authorList>
            <person name="Liu G."/>
            <person name="Zhang Q."/>
        </authorList>
    </citation>
    <scope>NUCLEOTIDE SEQUENCE [LARGE SCALE GENOMIC DNA]</scope>
    <source>
        <strain evidence="5 6">FJAT-51800</strain>
    </source>
</reference>
<evidence type="ECO:0000256" key="1">
    <source>
        <dbReference type="ARBA" id="ARBA00022500"/>
    </source>
</evidence>
<dbReference type="EMBL" id="CP071503">
    <property type="protein sequence ID" value="QSX32071.1"/>
    <property type="molecule type" value="Genomic_DNA"/>
</dbReference>
<keyword evidence="6" id="KW-1185">Reference proteome</keyword>
<dbReference type="SMART" id="SM00283">
    <property type="entry name" value="MA"/>
    <property type="match status" value="1"/>
</dbReference>
<dbReference type="SMART" id="SM00897">
    <property type="entry name" value="FIST"/>
    <property type="match status" value="1"/>
</dbReference>
<dbReference type="PANTHER" id="PTHR43531:SF11">
    <property type="entry name" value="METHYL-ACCEPTING CHEMOTAXIS PROTEIN 3"/>
    <property type="match status" value="1"/>
</dbReference>
<organism evidence="5 6">
    <name type="scientific">Shewanella avicenniae</name>
    <dbReference type="NCBI Taxonomy" id="2814294"/>
    <lineage>
        <taxon>Bacteria</taxon>
        <taxon>Pseudomonadati</taxon>
        <taxon>Pseudomonadota</taxon>
        <taxon>Gammaproteobacteria</taxon>
        <taxon>Alteromonadales</taxon>
        <taxon>Shewanellaceae</taxon>
        <taxon>Shewanella</taxon>
    </lineage>
</organism>
<dbReference type="SMART" id="SM01204">
    <property type="entry name" value="FIST_C"/>
    <property type="match status" value="1"/>
</dbReference>
<evidence type="ECO:0000256" key="2">
    <source>
        <dbReference type="ARBA" id="ARBA00029447"/>
    </source>
</evidence>
<accession>A0ABX7QKT8</accession>
<gene>
    <name evidence="5" type="ORF">JYB87_09725</name>
</gene>
<dbReference type="PANTHER" id="PTHR43531">
    <property type="entry name" value="PROTEIN ICFG"/>
    <property type="match status" value="1"/>
</dbReference>
<evidence type="ECO:0000259" key="4">
    <source>
        <dbReference type="PROSITE" id="PS50111"/>
    </source>
</evidence>
<dbReference type="Pfam" id="PF10442">
    <property type="entry name" value="FIST_C"/>
    <property type="match status" value="1"/>
</dbReference>
<evidence type="ECO:0000256" key="3">
    <source>
        <dbReference type="PROSITE-ProRule" id="PRU00284"/>
    </source>
</evidence>
<dbReference type="Proteomes" id="UP000662770">
    <property type="component" value="Chromosome"/>
</dbReference>
<dbReference type="SUPFAM" id="SSF58104">
    <property type="entry name" value="Methyl-accepting chemotaxis protein (MCP) signaling domain"/>
    <property type="match status" value="1"/>
</dbReference>
<comment type="similarity">
    <text evidence="2">Belongs to the methyl-accepting chemotaxis (MCP) protein family.</text>
</comment>
<dbReference type="PROSITE" id="PS50111">
    <property type="entry name" value="CHEMOTAXIS_TRANSDUC_2"/>
    <property type="match status" value="1"/>
</dbReference>
<protein>
    <submittedName>
        <fullName evidence="5">FIST C-terminal domain-containing protein</fullName>
    </submittedName>
</protein>
<dbReference type="InterPro" id="IPR004089">
    <property type="entry name" value="MCPsignal_dom"/>
</dbReference>
<dbReference type="Pfam" id="PF08495">
    <property type="entry name" value="FIST"/>
    <property type="match status" value="1"/>
</dbReference>
<keyword evidence="3" id="KW-0807">Transducer</keyword>
<keyword evidence="1" id="KW-0145">Chemotaxis</keyword>
<evidence type="ECO:0000313" key="5">
    <source>
        <dbReference type="EMBL" id="QSX32071.1"/>
    </source>
</evidence>
<dbReference type="InterPro" id="IPR019494">
    <property type="entry name" value="FIST_C"/>
</dbReference>